<dbReference type="AlphaFoldDB" id="A0A1Q2D0C5"/>
<name>A0A1Q2D0C5_9ACTN</name>
<keyword evidence="2" id="KW-1185">Reference proteome</keyword>
<gene>
    <name evidence="1" type="ORF">BW733_14580</name>
</gene>
<sequence length="63" mass="7262">MVFEELNGGLFKVLRGVVDCVQFDFNRALVQLRDRLHERCSLWLFRVVPLQGDNEARLDVAGT</sequence>
<protein>
    <submittedName>
        <fullName evidence="1">Uncharacterized protein</fullName>
    </submittedName>
</protein>
<proteinExistence type="predicted"/>
<accession>A0A1Q2D0C5</accession>
<evidence type="ECO:0000313" key="1">
    <source>
        <dbReference type="EMBL" id="AQP51869.1"/>
    </source>
</evidence>
<evidence type="ECO:0000313" key="2">
    <source>
        <dbReference type="Proteomes" id="UP000188235"/>
    </source>
</evidence>
<organism evidence="1 2">
    <name type="scientific">Tessaracoccus flavescens</name>
    <dbReference type="NCBI Taxonomy" id="399497"/>
    <lineage>
        <taxon>Bacteria</taxon>
        <taxon>Bacillati</taxon>
        <taxon>Actinomycetota</taxon>
        <taxon>Actinomycetes</taxon>
        <taxon>Propionibacteriales</taxon>
        <taxon>Propionibacteriaceae</taxon>
        <taxon>Tessaracoccus</taxon>
    </lineage>
</organism>
<dbReference type="KEGG" id="tfa:BW733_14580"/>
<reference evidence="1 2" key="1">
    <citation type="journal article" date="2008" name="Int. J. Syst. Evol. Microbiol.">
        <title>Tessaracoccus flavescens sp. nov., isolated from marine sediment.</title>
        <authorList>
            <person name="Lee D.W."/>
            <person name="Lee S.D."/>
        </authorList>
    </citation>
    <scope>NUCLEOTIDE SEQUENCE [LARGE SCALE GENOMIC DNA]</scope>
    <source>
        <strain evidence="1 2">SST-39T</strain>
    </source>
</reference>
<dbReference type="Proteomes" id="UP000188235">
    <property type="component" value="Chromosome"/>
</dbReference>
<dbReference type="EMBL" id="CP019607">
    <property type="protein sequence ID" value="AQP51869.1"/>
    <property type="molecule type" value="Genomic_DNA"/>
</dbReference>